<dbReference type="Proteomes" id="UP001597380">
    <property type="component" value="Unassembled WGS sequence"/>
</dbReference>
<dbReference type="InterPro" id="IPR025164">
    <property type="entry name" value="Toastrack_DUF4097"/>
</dbReference>
<feature type="chain" id="PRO_5047502395" evidence="1">
    <location>
        <begin position="23"/>
        <end position="315"/>
    </location>
</feature>
<comment type="caution">
    <text evidence="3">The sequence shown here is derived from an EMBL/GenBank/DDBJ whole genome shotgun (WGS) entry which is preliminary data.</text>
</comment>
<dbReference type="EMBL" id="JBHUHT010000012">
    <property type="protein sequence ID" value="MFD2096220.1"/>
    <property type="molecule type" value="Genomic_DNA"/>
</dbReference>
<reference evidence="4" key="1">
    <citation type="journal article" date="2019" name="Int. J. Syst. Evol. Microbiol.">
        <title>The Global Catalogue of Microorganisms (GCM) 10K type strain sequencing project: providing services to taxonomists for standard genome sequencing and annotation.</title>
        <authorList>
            <consortium name="The Broad Institute Genomics Platform"/>
            <consortium name="The Broad Institute Genome Sequencing Center for Infectious Disease"/>
            <person name="Wu L."/>
            <person name="Ma J."/>
        </authorList>
    </citation>
    <scope>NUCLEOTIDE SEQUENCE [LARGE SCALE GENOMIC DNA]</scope>
    <source>
        <strain evidence="4">CGMCC 1.10992</strain>
    </source>
</reference>
<evidence type="ECO:0000259" key="2">
    <source>
        <dbReference type="Pfam" id="PF13349"/>
    </source>
</evidence>
<evidence type="ECO:0000313" key="3">
    <source>
        <dbReference type="EMBL" id="MFD2096220.1"/>
    </source>
</evidence>
<organism evidence="3 4">
    <name type="scientific">Corallincola platygyrae</name>
    <dbReference type="NCBI Taxonomy" id="1193278"/>
    <lineage>
        <taxon>Bacteria</taxon>
        <taxon>Pseudomonadati</taxon>
        <taxon>Pseudomonadota</taxon>
        <taxon>Gammaproteobacteria</taxon>
        <taxon>Alteromonadales</taxon>
        <taxon>Psychromonadaceae</taxon>
        <taxon>Corallincola</taxon>
    </lineage>
</organism>
<gene>
    <name evidence="3" type="ORF">ACFSJ3_09510</name>
</gene>
<evidence type="ECO:0000256" key="1">
    <source>
        <dbReference type="SAM" id="SignalP"/>
    </source>
</evidence>
<keyword evidence="4" id="KW-1185">Reference proteome</keyword>
<dbReference type="Pfam" id="PF13349">
    <property type="entry name" value="DUF4097"/>
    <property type="match status" value="1"/>
</dbReference>
<feature type="domain" description="DUF4097" evidence="2">
    <location>
        <begin position="179"/>
        <end position="312"/>
    </location>
</feature>
<sequence>MKLINQLTAMVVTSLLALSAHAESISIERDVTANEKIEIVVPAGKAEIRANDDNKVIIIGTLDPKADGYDFESENGVTTFVIKQSKSAEYSFNDPGSVLTISLPKASILTLSGTSFDLNISGFNNRTRINTVSGDLVAKMLQGELKAESVSGDLSCSECTGKISLTTVSGDIDDQQSSGELTLQAVSGDIETDTKATTVKLEAVSGDINADIHQAQQITMNVVNGDIEAKVRNGKAPEVTIATVNGDADLYLPADTSARVSASAVAGGDINNEISDERAIEEEYGPGSSLTTKLGAGAGKIEFTSVNGDLTLKKL</sequence>
<accession>A0ABW4XN44</accession>
<keyword evidence="1" id="KW-0732">Signal</keyword>
<name>A0ABW4XN44_9GAMM</name>
<feature type="signal peptide" evidence="1">
    <location>
        <begin position="1"/>
        <end position="22"/>
    </location>
</feature>
<proteinExistence type="predicted"/>
<dbReference type="RefSeq" id="WP_345339404.1">
    <property type="nucleotide sequence ID" value="NZ_BAABLI010000008.1"/>
</dbReference>
<protein>
    <submittedName>
        <fullName evidence="3">DUF4097 domain-containing protein</fullName>
    </submittedName>
</protein>
<evidence type="ECO:0000313" key="4">
    <source>
        <dbReference type="Proteomes" id="UP001597380"/>
    </source>
</evidence>